<keyword evidence="2" id="KW-1185">Reference proteome</keyword>
<name>A0A380G6X8_STAIN</name>
<evidence type="ECO:0000313" key="1">
    <source>
        <dbReference type="EMBL" id="SUM46894.1"/>
    </source>
</evidence>
<evidence type="ECO:0000313" key="2">
    <source>
        <dbReference type="Proteomes" id="UP000255549"/>
    </source>
</evidence>
<gene>
    <name evidence="1" type="ORF">NCTC11048_01962</name>
</gene>
<accession>A0A380G6X8</accession>
<dbReference type="EMBL" id="UHDP01000003">
    <property type="protein sequence ID" value="SUM46894.1"/>
    <property type="molecule type" value="Genomic_DNA"/>
</dbReference>
<proteinExistence type="predicted"/>
<organism evidence="1 2">
    <name type="scientific">Staphylococcus intermedius NCTC 11048</name>
    <dbReference type="NCBI Taxonomy" id="1141106"/>
    <lineage>
        <taxon>Bacteria</taxon>
        <taxon>Bacillati</taxon>
        <taxon>Bacillota</taxon>
        <taxon>Bacilli</taxon>
        <taxon>Bacillales</taxon>
        <taxon>Staphylococcaceae</taxon>
        <taxon>Staphylococcus</taxon>
        <taxon>Staphylococcus intermedius group</taxon>
    </lineage>
</organism>
<reference evidence="1 2" key="1">
    <citation type="submission" date="2018-06" db="EMBL/GenBank/DDBJ databases">
        <authorList>
            <consortium name="Pathogen Informatics"/>
            <person name="Doyle S."/>
        </authorList>
    </citation>
    <scope>NUCLEOTIDE SEQUENCE [LARGE SCALE GENOMIC DNA]</scope>
    <source>
        <strain evidence="2">NCTC 11048</strain>
    </source>
</reference>
<protein>
    <submittedName>
        <fullName evidence="1">Uncharacterized protein</fullName>
    </submittedName>
</protein>
<dbReference type="AlphaFoldDB" id="A0A380G6X8"/>
<sequence>MLFGCLILMFLLGGILLSLIHISNSILVIYHIVAMNIIVLLF</sequence>
<dbReference type="Proteomes" id="UP000255549">
    <property type="component" value="Unassembled WGS sequence"/>
</dbReference>